<accession>A0A7X6L0G2</accession>
<comment type="caution">
    <text evidence="1">The sequence shown here is derived from an EMBL/GenBank/DDBJ whole genome shotgun (WGS) entry which is preliminary data.</text>
</comment>
<reference evidence="1 2" key="1">
    <citation type="submission" date="2020-04" db="EMBL/GenBank/DDBJ databases">
        <title>MicrobeNet Type strains.</title>
        <authorList>
            <person name="Nicholson A.C."/>
        </authorList>
    </citation>
    <scope>NUCLEOTIDE SEQUENCE [LARGE SCALE GENOMIC DNA]</scope>
    <source>
        <strain evidence="1 2">DSM 44956</strain>
    </source>
</reference>
<sequence length="124" mass="12699">MGHEVGPFIVGRSLLAETSTQFGVESLSGPVQRRSVRRRGAQIPAGIGIAASRGPSTSDRESTVGVAVRVHVGDVPGSAGRACFHIGDALGSPPGQPFQIVYGLKEDSDNAVAQSGITGARTFS</sequence>
<dbReference type="Proteomes" id="UP000540698">
    <property type="component" value="Unassembled WGS sequence"/>
</dbReference>
<gene>
    <name evidence="1" type="ORF">HGB38_04985</name>
</gene>
<proteinExistence type="predicted"/>
<dbReference type="EMBL" id="JAAXOS010000002">
    <property type="protein sequence ID" value="NKY25589.1"/>
    <property type="molecule type" value="Genomic_DNA"/>
</dbReference>
<protein>
    <submittedName>
        <fullName evidence="1">Uncharacterized protein</fullName>
    </submittedName>
</protein>
<name>A0A7X6L0G2_9NOCA</name>
<keyword evidence="2" id="KW-1185">Reference proteome</keyword>
<evidence type="ECO:0000313" key="2">
    <source>
        <dbReference type="Proteomes" id="UP000540698"/>
    </source>
</evidence>
<dbReference type="RefSeq" id="WP_157114375.1">
    <property type="nucleotide sequence ID" value="NZ_JAAXOS010000002.1"/>
</dbReference>
<dbReference type="AlphaFoldDB" id="A0A7X6L0G2"/>
<evidence type="ECO:0000313" key="1">
    <source>
        <dbReference type="EMBL" id="NKY25589.1"/>
    </source>
</evidence>
<organism evidence="1 2">
    <name type="scientific">Nocardia gamkensis</name>
    <dbReference type="NCBI Taxonomy" id="352869"/>
    <lineage>
        <taxon>Bacteria</taxon>
        <taxon>Bacillati</taxon>
        <taxon>Actinomycetota</taxon>
        <taxon>Actinomycetes</taxon>
        <taxon>Mycobacteriales</taxon>
        <taxon>Nocardiaceae</taxon>
        <taxon>Nocardia</taxon>
    </lineage>
</organism>